<gene>
    <name evidence="4" type="ORF">TRUGW13939_09040</name>
</gene>
<organism evidence="4 5">
    <name type="scientific">Talaromyces rugulosus</name>
    <name type="common">Penicillium rugulosum</name>
    <dbReference type="NCBI Taxonomy" id="121627"/>
    <lineage>
        <taxon>Eukaryota</taxon>
        <taxon>Fungi</taxon>
        <taxon>Dikarya</taxon>
        <taxon>Ascomycota</taxon>
        <taxon>Pezizomycotina</taxon>
        <taxon>Eurotiomycetes</taxon>
        <taxon>Eurotiomycetidae</taxon>
        <taxon>Eurotiales</taxon>
        <taxon>Trichocomaceae</taxon>
        <taxon>Talaromyces</taxon>
        <taxon>Talaromyces sect. Islandici</taxon>
    </lineage>
</organism>
<feature type="compositionally biased region" description="Basic and acidic residues" evidence="1">
    <location>
        <begin position="720"/>
        <end position="735"/>
    </location>
</feature>
<feature type="compositionally biased region" description="Low complexity" evidence="1">
    <location>
        <begin position="887"/>
        <end position="898"/>
    </location>
</feature>
<protein>
    <submittedName>
        <fullName evidence="4">Uncharacterized protein</fullName>
    </submittedName>
</protein>
<feature type="compositionally biased region" description="Basic and acidic residues" evidence="1">
    <location>
        <begin position="661"/>
        <end position="679"/>
    </location>
</feature>
<feature type="compositionally biased region" description="Basic and acidic residues" evidence="1">
    <location>
        <begin position="225"/>
        <end position="238"/>
    </location>
</feature>
<accession>A0A7H8R681</accession>
<feature type="compositionally biased region" description="Basic and acidic residues" evidence="1">
    <location>
        <begin position="281"/>
        <end position="295"/>
    </location>
</feature>
<dbReference type="KEGG" id="trg:TRUGW13939_09040"/>
<keyword evidence="5" id="KW-1185">Reference proteome</keyword>
<dbReference type="PANTHER" id="PTHR11977">
    <property type="entry name" value="VILLIN"/>
    <property type="match status" value="1"/>
</dbReference>
<feature type="compositionally biased region" description="Basic residues" evidence="1">
    <location>
        <begin position="916"/>
        <end position="927"/>
    </location>
</feature>
<feature type="domain" description="DUF4045" evidence="2">
    <location>
        <begin position="6"/>
        <end position="711"/>
    </location>
</feature>
<feature type="compositionally biased region" description="Acidic residues" evidence="1">
    <location>
        <begin position="1"/>
        <end position="10"/>
    </location>
</feature>
<dbReference type="EMBL" id="CP055902">
    <property type="protein sequence ID" value="QKX61884.1"/>
    <property type="molecule type" value="Genomic_DNA"/>
</dbReference>
<sequence>MAENSSEDVNDFLLRIRELGDKRDREDEERTRKLEEEILQGRKERQARRAERARSISPTKDSPLASVALDVQRSAHESVLHPPQELKPSADTALQNPPSPSQPESEERATSSFPQKQAPSALADLDTDATAEEEPSDHAQSALSDPTENSGDAIMPTEDDTTTPSRAQISRALGSKDPSWFRQTADREKSSLALRKNAEENVLPEIPSVGSSFKLPGLSRNSTPETDKPNDTAGERSRSPSRASSTAATSTVGYRYSSISSVSTSGLGSPVPLSSRGLAVDSRKPDPPPTMDERTPLSPGRGSPERPGSPTKGLGGFVQSAMMKRSDSISKRWSVQAPGTLSRSNSVISNRSSVSRPGFGDVLPNPVDTRAGRGTSPLTLSRPGSSHSEATVVNYAGGDEKNTSTNTVQTDNGFVRPSLPTHARSNTISSVGSTTDETRGGDPTTPRSPSKTMDPKRWSPTKASWLESALNRPESPRAKNPPATQQPPWLRDLSKARQSRGSVDLGKPTALKEAAPVGLARSSQLPEKDQTSSISTVPETTVTTALAPKEAKETKENEPDVKIEVPKPSSEDTPVESQSEAEKPTTASEPSQQSSPSISKVSPPVPSNKPKLPPPNDPPSQSPKPAPGVIDFRSNLRRRETSQDNSANSEPEFKNVFGKLRKTEQSKYRAPDVFKDNIMKGKAALNTTGGPKKSDRVDEFKESILKRKDEMKAGGGSIRRQSEDDRIPPKPRDSIPEALSRRNNLSRTESMKSSISSISSPVKSPEVGSPSKAVTEAASIVDIAKDPSPKTVVPTPSISSSEDSKDAPEPPKKLSEPDVVVQKPALQQDEDNESVQPVRPSQSKVFVGATKPSAAPKGPVAKGTIADRLNPALANMLSRGPPGGETSNSPSLNQSSVSATPKEREPGPAAPLTHMTKGRAKGPKRRLPAASKSTPDQSVTKEDTPTPKQSPTKKTATLKTEKTEQKNSQDRFHSSLVITKKIENFPALPQTPDKPLVHRQKPLISSKSPELTKSLVSSRVEHIATPKAQDKIEEKPSEDKLSAPLSKSYSSPEVPPKSGIVRQKVNIEKSRSPDERPTPPPKSKTLPLAPSAGNSSTSPSFASRLKETWANSAASPLQTKFGLGLGSSLFPSRPDSPLEKTSPQPDKFSASPPVPSKQGLKISSDVGNKARRPSLTSPVPQTTESGNVISHFFGTPPKSSDRVDIDPQLILTSEIDNPKTRTMRKQIWEITGDGKKQDLPVNQEYILFEGSMYVCIHNFEYEGGNRTEAYLWLGDEVSEAAMEDAQLFARRVARENGARLELVRQGKEPATFIEALGGIIITRRGSSSRSSSSALYMLCGRRHLGQIAFDEVDLSRRNLCSGFPFVISAKFGKLYLWKGKGSGADEIGSARLIGMDLGLTGEIEEIVEGEEPASFFEVFPDGKVAQPPSSTGHWHMKSRHEKYRSRLLRVDHILGQKGGFWNRRGSSSPVTRPNDTVEEIEPFCQKDLRPRDIYVLDVFFEIYVVVGSEAQSRAAEFASALIFAHEYGILAASLEDRPFIPKSFVAIGGIPEQCKVAFRKWDSKIWQSTPRTLPLNAAIEAIRE</sequence>
<reference evidence="5" key="1">
    <citation type="submission" date="2020-06" db="EMBL/GenBank/DDBJ databases">
        <title>A chromosome-scale genome assembly of Talaromyces rugulosus W13939.</title>
        <authorList>
            <person name="Wang B."/>
            <person name="Guo L."/>
            <person name="Ye K."/>
            <person name="Wang L."/>
        </authorList>
    </citation>
    <scope>NUCLEOTIDE SEQUENCE [LARGE SCALE GENOMIC DNA]</scope>
    <source>
        <strain evidence="5">W13939</strain>
    </source>
</reference>
<feature type="compositionally biased region" description="Acidic residues" evidence="1">
    <location>
        <begin position="125"/>
        <end position="135"/>
    </location>
</feature>
<feature type="compositionally biased region" description="Basic and acidic residues" evidence="1">
    <location>
        <begin position="802"/>
        <end position="816"/>
    </location>
</feature>
<evidence type="ECO:0000313" key="5">
    <source>
        <dbReference type="Proteomes" id="UP000509510"/>
    </source>
</evidence>
<feature type="compositionally biased region" description="Low complexity" evidence="1">
    <location>
        <begin position="342"/>
        <end position="356"/>
    </location>
</feature>
<dbReference type="InterPro" id="IPR057226">
    <property type="entry name" value="DUF7904"/>
</dbReference>
<evidence type="ECO:0000259" key="2">
    <source>
        <dbReference type="Pfam" id="PF13254"/>
    </source>
</evidence>
<name>A0A7H8R681_TALRU</name>
<feature type="compositionally biased region" description="Polar residues" evidence="1">
    <location>
        <begin position="331"/>
        <end position="341"/>
    </location>
</feature>
<evidence type="ECO:0000256" key="1">
    <source>
        <dbReference type="SAM" id="MobiDB-lite"/>
    </source>
</evidence>
<feature type="compositionally biased region" description="Polar residues" evidence="1">
    <location>
        <begin position="138"/>
        <end position="150"/>
    </location>
</feature>
<dbReference type="GO" id="GO:0005546">
    <property type="term" value="F:phosphatidylinositol-4,5-bisphosphate binding"/>
    <property type="evidence" value="ECO:0007669"/>
    <property type="project" value="TreeGrafter"/>
</dbReference>
<dbReference type="GO" id="GO:0051015">
    <property type="term" value="F:actin filament binding"/>
    <property type="evidence" value="ECO:0007669"/>
    <property type="project" value="InterPro"/>
</dbReference>
<feature type="compositionally biased region" description="Low complexity" evidence="1">
    <location>
        <begin position="296"/>
        <end position="310"/>
    </location>
</feature>
<feature type="region of interest" description="Disordered" evidence="1">
    <location>
        <begin position="1"/>
        <end position="1103"/>
    </location>
</feature>
<feature type="compositionally biased region" description="Polar residues" evidence="1">
    <location>
        <begin position="403"/>
        <end position="412"/>
    </location>
</feature>
<feature type="compositionally biased region" description="Basic and acidic residues" evidence="1">
    <location>
        <begin position="549"/>
        <end position="565"/>
    </location>
</feature>
<dbReference type="OrthoDB" id="6375767at2759"/>
<dbReference type="GeneID" id="55996524"/>
<dbReference type="GO" id="GO:0051016">
    <property type="term" value="P:barbed-end actin filament capping"/>
    <property type="evidence" value="ECO:0007669"/>
    <property type="project" value="TreeGrafter"/>
</dbReference>
<evidence type="ECO:0000259" key="3">
    <source>
        <dbReference type="Pfam" id="PF25480"/>
    </source>
</evidence>
<feature type="compositionally biased region" description="Low complexity" evidence="1">
    <location>
        <begin position="588"/>
        <end position="602"/>
    </location>
</feature>
<dbReference type="Gene3D" id="3.40.20.10">
    <property type="entry name" value="Severin"/>
    <property type="match status" value="3"/>
</dbReference>
<feature type="compositionally biased region" description="Low complexity" evidence="1">
    <location>
        <begin position="751"/>
        <end position="767"/>
    </location>
</feature>
<dbReference type="GO" id="GO:0015629">
    <property type="term" value="C:actin cytoskeleton"/>
    <property type="evidence" value="ECO:0007669"/>
    <property type="project" value="TreeGrafter"/>
</dbReference>
<dbReference type="Proteomes" id="UP000509510">
    <property type="component" value="Chromosome V"/>
</dbReference>
<feature type="compositionally biased region" description="Basic and acidic residues" evidence="1">
    <location>
        <begin position="14"/>
        <end position="54"/>
    </location>
</feature>
<feature type="compositionally biased region" description="Low complexity" evidence="1">
    <location>
        <begin position="946"/>
        <end position="958"/>
    </location>
</feature>
<feature type="compositionally biased region" description="Basic and acidic residues" evidence="1">
    <location>
        <begin position="692"/>
        <end position="712"/>
    </location>
</feature>
<feature type="compositionally biased region" description="Pro residues" evidence="1">
    <location>
        <begin position="603"/>
        <end position="626"/>
    </location>
</feature>
<feature type="compositionally biased region" description="Basic and acidic residues" evidence="1">
    <location>
        <begin position="1065"/>
        <end position="1077"/>
    </location>
</feature>
<feature type="region of interest" description="Disordered" evidence="1">
    <location>
        <begin position="1120"/>
        <end position="1187"/>
    </location>
</feature>
<feature type="compositionally biased region" description="Basic and acidic residues" evidence="1">
    <location>
        <begin position="1019"/>
        <end position="1041"/>
    </location>
</feature>
<feature type="domain" description="DUF7904" evidence="3">
    <location>
        <begin position="1226"/>
        <end position="1324"/>
    </location>
</feature>
<dbReference type="InterPro" id="IPR025118">
    <property type="entry name" value="DUF4045"/>
</dbReference>
<feature type="compositionally biased region" description="Polar residues" evidence="1">
    <location>
        <begin position="1003"/>
        <end position="1017"/>
    </location>
</feature>
<dbReference type="GO" id="GO:0008154">
    <property type="term" value="P:actin polymerization or depolymerization"/>
    <property type="evidence" value="ECO:0007669"/>
    <property type="project" value="TreeGrafter"/>
</dbReference>
<dbReference type="Pfam" id="PF25480">
    <property type="entry name" value="DUF7904"/>
    <property type="match status" value="1"/>
</dbReference>
<feature type="compositionally biased region" description="Polar residues" evidence="1">
    <location>
        <begin position="376"/>
        <end position="391"/>
    </location>
</feature>
<dbReference type="Pfam" id="PF13254">
    <property type="entry name" value="DUF4045"/>
    <property type="match status" value="1"/>
</dbReference>
<feature type="compositionally biased region" description="Basic and acidic residues" evidence="1">
    <location>
        <begin position="959"/>
        <end position="973"/>
    </location>
</feature>
<dbReference type="RefSeq" id="XP_035348058.1">
    <property type="nucleotide sequence ID" value="XM_035492165.1"/>
</dbReference>
<dbReference type="PANTHER" id="PTHR11977:SF133">
    <property type="entry name" value="DUF4045 DOMAIN-CONTAINING PROTEIN"/>
    <property type="match status" value="1"/>
</dbReference>
<feature type="compositionally biased region" description="Polar residues" evidence="1">
    <location>
        <begin position="1174"/>
        <end position="1187"/>
    </location>
</feature>
<feature type="compositionally biased region" description="Polar residues" evidence="1">
    <location>
        <begin position="423"/>
        <end position="435"/>
    </location>
</feature>
<dbReference type="SMART" id="SM00262">
    <property type="entry name" value="GEL"/>
    <property type="match status" value="3"/>
</dbReference>
<proteinExistence type="predicted"/>
<dbReference type="GO" id="GO:0005737">
    <property type="term" value="C:cytoplasm"/>
    <property type="evidence" value="ECO:0007669"/>
    <property type="project" value="TreeGrafter"/>
</dbReference>
<feature type="compositionally biased region" description="Polar residues" evidence="1">
    <location>
        <begin position="521"/>
        <end position="544"/>
    </location>
</feature>
<dbReference type="GO" id="GO:0051014">
    <property type="term" value="P:actin filament severing"/>
    <property type="evidence" value="ECO:0007669"/>
    <property type="project" value="TreeGrafter"/>
</dbReference>
<feature type="compositionally biased region" description="Low complexity" evidence="1">
    <location>
        <begin position="240"/>
        <end position="272"/>
    </location>
</feature>
<dbReference type="SUPFAM" id="SSF55753">
    <property type="entry name" value="Actin depolymerizing proteins"/>
    <property type="match status" value="3"/>
</dbReference>
<evidence type="ECO:0000313" key="4">
    <source>
        <dbReference type="EMBL" id="QKX61884.1"/>
    </source>
</evidence>
<dbReference type="InterPro" id="IPR007122">
    <property type="entry name" value="Villin/Gelsolin"/>
</dbReference>
<feature type="compositionally biased region" description="Polar residues" evidence="1">
    <location>
        <begin position="1092"/>
        <end position="1101"/>
    </location>
</feature>
<dbReference type="InterPro" id="IPR029006">
    <property type="entry name" value="ADF-H/Gelsolin-like_dom_sf"/>
</dbReference>